<evidence type="ECO:0000313" key="5">
    <source>
        <dbReference type="Proteomes" id="UP000095651"/>
    </source>
</evidence>
<dbReference type="Pfam" id="PF20736">
    <property type="entry name" value="Glyco_hydro127M"/>
    <property type="match status" value="1"/>
</dbReference>
<protein>
    <submittedName>
        <fullName evidence="4">Arabinofuranosidase</fullName>
    </submittedName>
</protein>
<dbReference type="InterPro" id="IPR008928">
    <property type="entry name" value="6-hairpin_glycosidase_sf"/>
</dbReference>
<feature type="domain" description="Non-reducing end beta-L-arabinofuranosidase-like GH127 C-terminal" evidence="3">
    <location>
        <begin position="535"/>
        <end position="645"/>
    </location>
</feature>
<feature type="domain" description="Non-reducing end beta-L-arabinofuranosidase-like GH127 catalytic" evidence="1">
    <location>
        <begin position="5"/>
        <end position="425"/>
    </location>
</feature>
<dbReference type="PANTHER" id="PTHR43465">
    <property type="entry name" value="DUF1680 DOMAIN PROTEIN (AFU_ORTHOLOGUE AFUA_1G08910)"/>
    <property type="match status" value="1"/>
</dbReference>
<feature type="domain" description="Non-reducing end beta-L-arabinofuranosidase-like GH127 middle" evidence="2">
    <location>
        <begin position="436"/>
        <end position="533"/>
    </location>
</feature>
<evidence type="ECO:0000259" key="3">
    <source>
        <dbReference type="Pfam" id="PF20737"/>
    </source>
</evidence>
<dbReference type="Proteomes" id="UP000095651">
    <property type="component" value="Unassembled WGS sequence"/>
</dbReference>
<accession>A0A174E249</accession>
<dbReference type="InterPro" id="IPR012878">
    <property type="entry name" value="Beta-AFase-like_GH127_cat"/>
</dbReference>
<dbReference type="SUPFAM" id="SSF48208">
    <property type="entry name" value="Six-hairpin glycosidases"/>
    <property type="match status" value="1"/>
</dbReference>
<sequence>MHNTNIKSEFWRRYLDLVRDVLIPYQWGVLTDQIVCAEPSHAVRNFKIAAGAADGEFSGFVFQDSDLYKWLEAVGNVLQYQKDAELEKKADEIISYIAKAQQPDGYLNTYFQLKEPEKKWTNLLECHELYCAGHLMEAAVAYAKGTGKIVLLQTACRLADCVDRLFGWEEDKKHGYPGHQEIELGLMKLYEWTKEPRYLKLASYFLEERGRNTYFEEEFEERGRISHWTGGPVEEPNRYYNQYPYSYYNQFHAPVRSQAEAVGHAVRAVYMYTAMAKAAALCKDKELFYACRELWNNITEKQMYINGSIGSTPSGEAFTRAYDLPNDTNYSETCASVGLIRFSMEMLKAEPESRYADVIEKALYNTVLAGMSLDGRHFFYVNPMEAVPEICDASPERNHIKTVRQEWYSCACCPPNIARTVTDVQNLIYSVSGRRIYIHQYIGSELETELETGRVNMTLESDFPWKGNVKIQFREAEDLCAELGFRIPAWSAGCTLTINGERKSLKDFVTEKGYLIVKHVWKKGDILELEMGMEPRFMQADERIYYNAGKAAIVRGPLVYCLEEIDNGPHLHEYRADVERSLQEKWEEDLGGYYSLSFSAVRYCGRVQKELYETAEVHKEYTQLKAVPYFLWNNRRQGEMITWINIM</sequence>
<dbReference type="InterPro" id="IPR049046">
    <property type="entry name" value="Beta-AFase-like_GH127_middle"/>
</dbReference>
<evidence type="ECO:0000313" key="4">
    <source>
        <dbReference type="EMBL" id="CUO30558.1"/>
    </source>
</evidence>
<dbReference type="GO" id="GO:0005975">
    <property type="term" value="P:carbohydrate metabolic process"/>
    <property type="evidence" value="ECO:0007669"/>
    <property type="project" value="InterPro"/>
</dbReference>
<organism evidence="4 5">
    <name type="scientific">Hungatella hathewayi</name>
    <dbReference type="NCBI Taxonomy" id="154046"/>
    <lineage>
        <taxon>Bacteria</taxon>
        <taxon>Bacillati</taxon>
        <taxon>Bacillota</taxon>
        <taxon>Clostridia</taxon>
        <taxon>Lachnospirales</taxon>
        <taxon>Lachnospiraceae</taxon>
        <taxon>Hungatella</taxon>
    </lineage>
</organism>
<dbReference type="AlphaFoldDB" id="A0A174E249"/>
<evidence type="ECO:0000259" key="1">
    <source>
        <dbReference type="Pfam" id="PF07944"/>
    </source>
</evidence>
<gene>
    <name evidence="4" type="ORF">ERS852407_02415</name>
</gene>
<dbReference type="InterPro" id="IPR049049">
    <property type="entry name" value="Beta-AFase-like_GH127_C"/>
</dbReference>
<reference evidence="4 5" key="1">
    <citation type="submission" date="2015-09" db="EMBL/GenBank/DDBJ databases">
        <authorList>
            <consortium name="Pathogen Informatics"/>
        </authorList>
    </citation>
    <scope>NUCLEOTIDE SEQUENCE [LARGE SCALE GENOMIC DNA]</scope>
    <source>
        <strain evidence="4 5">2789STDY5608850</strain>
    </source>
</reference>
<dbReference type="RefSeq" id="WP_055655345.1">
    <property type="nucleotide sequence ID" value="NZ_CABIXC010000005.1"/>
</dbReference>
<evidence type="ECO:0000259" key="2">
    <source>
        <dbReference type="Pfam" id="PF20736"/>
    </source>
</evidence>
<dbReference type="InterPro" id="IPR049174">
    <property type="entry name" value="Beta-AFase-like"/>
</dbReference>
<dbReference type="Pfam" id="PF20737">
    <property type="entry name" value="Glyco_hydro127C"/>
    <property type="match status" value="1"/>
</dbReference>
<dbReference type="PANTHER" id="PTHR43465:SF2">
    <property type="entry name" value="DUF1680 DOMAIN PROTEIN (AFU_ORTHOLOGUE AFUA_1G08910)"/>
    <property type="match status" value="1"/>
</dbReference>
<name>A0A174E249_9FIRM</name>
<proteinExistence type="predicted"/>
<dbReference type="Pfam" id="PF07944">
    <property type="entry name" value="Beta-AFase-like_GH127_cat"/>
    <property type="match status" value="1"/>
</dbReference>
<dbReference type="EMBL" id="CYZE01000005">
    <property type="protein sequence ID" value="CUO30558.1"/>
    <property type="molecule type" value="Genomic_DNA"/>
</dbReference>